<gene>
    <name evidence="8" type="ORF">FA14DRAFT_160710</name>
</gene>
<feature type="compositionally biased region" description="Basic residues" evidence="7">
    <location>
        <begin position="1"/>
        <end position="11"/>
    </location>
</feature>
<keyword evidence="4" id="KW-0158">Chromosome</keyword>
<comment type="similarity">
    <text evidence="3">Belongs to the CENP-I/CTF3 family.</text>
</comment>
<dbReference type="GO" id="GO:0000070">
    <property type="term" value="P:mitotic sister chromatid segregation"/>
    <property type="evidence" value="ECO:0007669"/>
    <property type="project" value="TreeGrafter"/>
</dbReference>
<keyword evidence="9" id="KW-1185">Reference proteome</keyword>
<dbReference type="InterPro" id="IPR012485">
    <property type="entry name" value="CENP-I"/>
</dbReference>
<dbReference type="Pfam" id="PF07778">
    <property type="entry name" value="CENP-I"/>
    <property type="match status" value="1"/>
</dbReference>
<dbReference type="GO" id="GO:0034080">
    <property type="term" value="P:CENP-A containing chromatin assembly"/>
    <property type="evidence" value="ECO:0007669"/>
    <property type="project" value="TreeGrafter"/>
</dbReference>
<dbReference type="Proteomes" id="UP000245771">
    <property type="component" value="Unassembled WGS sequence"/>
</dbReference>
<dbReference type="GO" id="GO:0005634">
    <property type="term" value="C:nucleus"/>
    <property type="evidence" value="ECO:0007669"/>
    <property type="project" value="UniProtKB-SubCell"/>
</dbReference>
<evidence type="ECO:0000256" key="2">
    <source>
        <dbReference type="ARBA" id="ARBA00004584"/>
    </source>
</evidence>
<accession>A0A316VDN5</accession>
<name>A0A316VDN5_9BASI</name>
<evidence type="ECO:0000256" key="6">
    <source>
        <dbReference type="ARBA" id="ARBA00023328"/>
    </source>
</evidence>
<evidence type="ECO:0000256" key="3">
    <source>
        <dbReference type="ARBA" id="ARBA00005470"/>
    </source>
</evidence>
<dbReference type="GeneID" id="37020574"/>
<dbReference type="PANTHER" id="PTHR48208">
    <property type="entry name" value="CENTROMERE PROTEIN I"/>
    <property type="match status" value="1"/>
</dbReference>
<keyword evidence="5" id="KW-0539">Nucleus</keyword>
<evidence type="ECO:0000256" key="4">
    <source>
        <dbReference type="ARBA" id="ARBA00022454"/>
    </source>
</evidence>
<dbReference type="EMBL" id="KZ819603">
    <property type="protein sequence ID" value="PWN35656.1"/>
    <property type="molecule type" value="Genomic_DNA"/>
</dbReference>
<evidence type="ECO:0000256" key="5">
    <source>
        <dbReference type="ARBA" id="ARBA00023242"/>
    </source>
</evidence>
<protein>
    <submittedName>
        <fullName evidence="8">Mis6-domain-containing protein</fullName>
    </submittedName>
</protein>
<evidence type="ECO:0000313" key="8">
    <source>
        <dbReference type="EMBL" id="PWN35656.1"/>
    </source>
</evidence>
<dbReference type="GO" id="GO:0000939">
    <property type="term" value="C:inner kinetochore"/>
    <property type="evidence" value="ECO:0007669"/>
    <property type="project" value="TreeGrafter"/>
</dbReference>
<keyword evidence="6" id="KW-0137">Centromere</keyword>
<dbReference type="AlphaFoldDB" id="A0A316VDN5"/>
<dbReference type="InParanoid" id="A0A316VDN5"/>
<dbReference type="PANTHER" id="PTHR48208:SF2">
    <property type="entry name" value="CENTROMERE PROTEIN I"/>
    <property type="match status" value="1"/>
</dbReference>
<comment type="subcellular location">
    <subcellularLocation>
        <location evidence="2">Chromosome</location>
        <location evidence="2">Centromere</location>
    </subcellularLocation>
    <subcellularLocation>
        <location evidence="1">Nucleus</location>
    </subcellularLocation>
</comment>
<evidence type="ECO:0000256" key="1">
    <source>
        <dbReference type="ARBA" id="ARBA00004123"/>
    </source>
</evidence>
<dbReference type="STRING" id="1280837.A0A316VDN5"/>
<sequence length="843" mass="95042">MSVHQLGRKQRNKDDDNDSNMTDNSQTIQPFEETIRAFQVSLERSAELKLENVEALNNYSLHYGFTSSQALRVVKLAIQFAKNKNNLYLIRIGKLFNSVRPAPQTLFGPSLIYAILDALGGNTNTGLDTLEDDDDSMANDDENVSSKIKKVLPVRTQGDALQLLLNLYAPPSITMHAQKQGELRIANLPKSFFNVKALKILEKCYGVLFHYLEYETLRPTLCHLLCLLTRRKHVRYYRIARALALRNRDPTDISLNALINTYAAYYPDMLFAESTSERQMYVRSSKGDVHGLKYPGLPWLMSVYKIWNASNTHGKGPSLGSAGQGQEPRARMGSGLLENIAPPPLLLMSDERTIAVSEMSSFRELGYRFDRVRMPDQISSALGHRMTMLAVLCKQSGQSMMKDFARMYEWTLGTISDQMSLPLLYIQGSLPLVRADHAHAASATLLDGLESFVRFVGCFDDRMQSRVCRMLHFDAWNNYSKREKRSLLKLVERSIPRRREAFQAGLIQPLSKIAKDCKAEEAILVLRCFANLIRHWANQDWQSILRMIEEKGHAYWGSVRLVAGDDMVDTIAMTISQAVTLSNQLLCKHIHSISLLHASLSLHEAIFDVSLIGMHDLLLPPTFALYSPGFSQHGGVMTLSRQLGLVHSVRRMHEDYLVAKENGRTSETINPDGSRIPVVLQDRRSNFFAEECSDQINDCVILLIDLVWRNNGFASVESGNADIGLPNEFFVGLTSRCAIRGDELQRIGSPSHSATLGILMEAYANDLARKRGSNIPILHGPLTPAKLKEARKKHFVNIHHRDFRDSFLNWLFRYGANGISDLLNATITRFIRGQEIDQSTILG</sequence>
<organism evidence="8 9">
    <name type="scientific">Meira miltonrushii</name>
    <dbReference type="NCBI Taxonomy" id="1280837"/>
    <lineage>
        <taxon>Eukaryota</taxon>
        <taxon>Fungi</taxon>
        <taxon>Dikarya</taxon>
        <taxon>Basidiomycota</taxon>
        <taxon>Ustilaginomycotina</taxon>
        <taxon>Exobasidiomycetes</taxon>
        <taxon>Exobasidiales</taxon>
        <taxon>Brachybasidiaceae</taxon>
        <taxon>Meira</taxon>
    </lineage>
</organism>
<evidence type="ECO:0000256" key="7">
    <source>
        <dbReference type="SAM" id="MobiDB-lite"/>
    </source>
</evidence>
<evidence type="ECO:0000313" key="9">
    <source>
        <dbReference type="Proteomes" id="UP000245771"/>
    </source>
</evidence>
<proteinExistence type="inferred from homology"/>
<dbReference type="RefSeq" id="XP_025355958.1">
    <property type="nucleotide sequence ID" value="XM_025498793.1"/>
</dbReference>
<reference evidence="8 9" key="1">
    <citation type="journal article" date="2018" name="Mol. Biol. Evol.">
        <title>Broad Genomic Sampling Reveals a Smut Pathogenic Ancestry of the Fungal Clade Ustilaginomycotina.</title>
        <authorList>
            <person name="Kijpornyongpan T."/>
            <person name="Mondo S.J."/>
            <person name="Barry K."/>
            <person name="Sandor L."/>
            <person name="Lee J."/>
            <person name="Lipzen A."/>
            <person name="Pangilinan J."/>
            <person name="LaButti K."/>
            <person name="Hainaut M."/>
            <person name="Henrissat B."/>
            <person name="Grigoriev I.V."/>
            <person name="Spatafora J.W."/>
            <person name="Aime M.C."/>
        </authorList>
    </citation>
    <scope>NUCLEOTIDE SEQUENCE [LARGE SCALE GENOMIC DNA]</scope>
    <source>
        <strain evidence="8 9">MCA 3882</strain>
    </source>
</reference>
<dbReference type="OrthoDB" id="378564at2759"/>
<feature type="region of interest" description="Disordered" evidence="7">
    <location>
        <begin position="1"/>
        <end position="27"/>
    </location>
</feature>